<organism evidence="1 2">
    <name type="scientific">Zophobas morio</name>
    <dbReference type="NCBI Taxonomy" id="2755281"/>
    <lineage>
        <taxon>Eukaryota</taxon>
        <taxon>Metazoa</taxon>
        <taxon>Ecdysozoa</taxon>
        <taxon>Arthropoda</taxon>
        <taxon>Hexapoda</taxon>
        <taxon>Insecta</taxon>
        <taxon>Pterygota</taxon>
        <taxon>Neoptera</taxon>
        <taxon>Endopterygota</taxon>
        <taxon>Coleoptera</taxon>
        <taxon>Polyphaga</taxon>
        <taxon>Cucujiformia</taxon>
        <taxon>Tenebrionidae</taxon>
        <taxon>Zophobas</taxon>
    </lineage>
</organism>
<dbReference type="EMBL" id="JALNTZ010000004">
    <property type="protein sequence ID" value="KAJ3654052.1"/>
    <property type="molecule type" value="Genomic_DNA"/>
</dbReference>
<evidence type="ECO:0000313" key="2">
    <source>
        <dbReference type="Proteomes" id="UP001168821"/>
    </source>
</evidence>
<name>A0AA38MF11_9CUCU</name>
<accession>A0AA38MF11</accession>
<keyword evidence="2" id="KW-1185">Reference proteome</keyword>
<sequence>MSKLAAQPVVGSILWVAALKSDTGQALFKNYGTIDGNKGSSSLQRKKIIKLSVHAPLSHDRLILITNSYSSRGRIQGDFTREWRNCGFIYVRGD</sequence>
<proteinExistence type="predicted"/>
<reference evidence="1" key="1">
    <citation type="journal article" date="2023" name="G3 (Bethesda)">
        <title>Whole genome assemblies of Zophobas morio and Tenebrio molitor.</title>
        <authorList>
            <person name="Kaur S."/>
            <person name="Stinson S.A."/>
            <person name="diCenzo G.C."/>
        </authorList>
    </citation>
    <scope>NUCLEOTIDE SEQUENCE</scope>
    <source>
        <strain evidence="1">QUZm001</strain>
    </source>
</reference>
<protein>
    <submittedName>
        <fullName evidence="1">Uncharacterized protein</fullName>
    </submittedName>
</protein>
<comment type="caution">
    <text evidence="1">The sequence shown here is derived from an EMBL/GenBank/DDBJ whole genome shotgun (WGS) entry which is preliminary data.</text>
</comment>
<evidence type="ECO:0000313" key="1">
    <source>
        <dbReference type="EMBL" id="KAJ3654052.1"/>
    </source>
</evidence>
<gene>
    <name evidence="1" type="ORF">Zmor_013266</name>
</gene>
<dbReference type="Proteomes" id="UP001168821">
    <property type="component" value="Unassembled WGS sequence"/>
</dbReference>
<dbReference type="AlphaFoldDB" id="A0AA38MF11"/>